<name>A0A0H2UWU1_STRP3</name>
<proteinExistence type="predicted"/>
<dbReference type="EMBL" id="AE014074">
    <property type="protein sequence ID" value="AAM80434.1"/>
    <property type="molecule type" value="Genomic_DNA"/>
</dbReference>
<sequence length="51" mass="6022">MTKKLRLVMMKIRLTEREIREGYEGLIKTVSGKTTRRGEAVRRIFTSYSCQ</sequence>
<dbReference type="AlphaFoldDB" id="A0A0H2UWU1"/>
<reference evidence="1 2" key="1">
    <citation type="journal article" date="2002" name="Proc. Natl. Acad. Sci. U.S.A.">
        <title>Genome sequence of a serotype M3 strain of group A Streptococcus: phage-encoded toxins, the high-virulence phenotype, and clone emergence.</title>
        <authorList>
            <person name="Beres S.B."/>
            <person name="Sylva G.L."/>
            <person name="Barbian K.D."/>
            <person name="Lei B."/>
            <person name="Hoff J.S."/>
            <person name="Mammarella N.D."/>
            <person name="Liu M.Y."/>
            <person name="Smoot J.C."/>
            <person name="Porcella S.F."/>
            <person name="Parkins L.D."/>
            <person name="Campbell D.S."/>
            <person name="Smith T.M."/>
            <person name="McCormick J.K."/>
            <person name="Leung D.Y."/>
            <person name="Schlievert P.M."/>
            <person name="Musser J.M."/>
        </authorList>
    </citation>
    <scope>NUCLEOTIDE SEQUENCE [LARGE SCALE GENOMIC DNA]</scope>
    <source>
        <strain evidence="2">ATCC BAA-595 / MGAS315</strain>
    </source>
</reference>
<dbReference type="KEGG" id="spg:SpyM3_1827"/>
<dbReference type="HOGENOM" id="CLU_3104460_0_0_9"/>
<protein>
    <submittedName>
        <fullName evidence="1">Uncharacterized protein</fullName>
    </submittedName>
</protein>
<accession>A0A0H2UWU1</accession>
<gene>
    <name evidence="1" type="ordered locus">SpyM3_1827</name>
</gene>
<dbReference type="Proteomes" id="UP000000564">
    <property type="component" value="Chromosome"/>
</dbReference>
<evidence type="ECO:0000313" key="1">
    <source>
        <dbReference type="EMBL" id="AAM80434.1"/>
    </source>
</evidence>
<evidence type="ECO:0000313" key="2">
    <source>
        <dbReference type="Proteomes" id="UP000000564"/>
    </source>
</evidence>
<organism evidence="1 2">
    <name type="scientific">Streptococcus pyogenes serotype M3 (strain ATCC BAA-595 / MGAS315)</name>
    <dbReference type="NCBI Taxonomy" id="198466"/>
    <lineage>
        <taxon>Bacteria</taxon>
        <taxon>Bacillati</taxon>
        <taxon>Bacillota</taxon>
        <taxon>Bacilli</taxon>
        <taxon>Lactobacillales</taxon>
        <taxon>Streptococcaceae</taxon>
        <taxon>Streptococcus</taxon>
    </lineage>
</organism>